<organism evidence="1 2">
    <name type="scientific">Pseudoalteromonas arctica</name>
    <dbReference type="NCBI Taxonomy" id="394751"/>
    <lineage>
        <taxon>Bacteria</taxon>
        <taxon>Pseudomonadati</taxon>
        <taxon>Pseudomonadota</taxon>
        <taxon>Gammaproteobacteria</taxon>
        <taxon>Alteromonadales</taxon>
        <taxon>Pseudoalteromonadaceae</taxon>
        <taxon>Pseudoalteromonas</taxon>
    </lineage>
</organism>
<gene>
    <name evidence="1" type="ORF">HHO47_02335</name>
</gene>
<dbReference type="Proteomes" id="UP000570493">
    <property type="component" value="Unassembled WGS sequence"/>
</dbReference>
<accession>A0A7Y0DQF3</accession>
<evidence type="ECO:0000313" key="2">
    <source>
        <dbReference type="Proteomes" id="UP000570493"/>
    </source>
</evidence>
<dbReference type="RefSeq" id="WP_169018511.1">
    <property type="nucleotide sequence ID" value="NZ_JABBMT010000002.1"/>
</dbReference>
<evidence type="ECO:0008006" key="3">
    <source>
        <dbReference type="Google" id="ProtNLM"/>
    </source>
</evidence>
<sequence length="576" mass="62647">MNTKLLAGCAIAVAAGAIIYTQTDSSSASLELAQLDYVPADTALFYGQLKPFPYSKYFNLIPDQMKGADDFTPLIESLATSNDNNAQFLASLLEQYQTSLASYEALKAAWGFADDYKALAYTIGLMPVLRYQLEDETALFNTINSSADKAGINFTTKTIEGVDYNTYPLVLENGITLNLIVSVKDNWATITFDTKLNTIKDLRLALAIDKPTKSLTQTAKLENYITNYSFDGHSIAYIDHVEIANAITAKTPSRLGEMLDQLLKELGDPNALEVARTPQCQNDISNLVSYWPASVTGSTYIQVTNSDAHFKADAIFQSTATDIIKTLKSVRGFVPEHTTKLDGQMLSFAYGADISKIPPLLNILSSTFKKAEFECAPLVDLQQQTQDSNLAALSMMTAMANGIQGVSVSIQDLALEADANQLPQLKALDALITLSATDPDNLLFTAKGFLPALAELEIPENGDAISVNAVIPYPLPAGLDIRLAKKGKHIVLFTGEKSAAIANELSEQALEKNGFLTTAVDLSSLMTPVIDVFKMTGQEIPEELEQLKNQTMSVYFATDMKDQGIVINSEIKITKK</sequence>
<keyword evidence="2" id="KW-1185">Reference proteome</keyword>
<dbReference type="AlphaFoldDB" id="A0A7Y0DQF3"/>
<proteinExistence type="predicted"/>
<name>A0A7Y0DQF3_9GAMM</name>
<comment type="caution">
    <text evidence="1">The sequence shown here is derived from an EMBL/GenBank/DDBJ whole genome shotgun (WGS) entry which is preliminary data.</text>
</comment>
<evidence type="ECO:0000313" key="1">
    <source>
        <dbReference type="EMBL" id="NMM39704.1"/>
    </source>
</evidence>
<dbReference type="EMBL" id="JABBMT010000002">
    <property type="protein sequence ID" value="NMM39704.1"/>
    <property type="molecule type" value="Genomic_DNA"/>
</dbReference>
<reference evidence="1" key="1">
    <citation type="submission" date="2020-04" db="EMBL/GenBank/DDBJ databases">
        <title>Genome Sequencing for Pseudoaltermonas arctica.</title>
        <authorList>
            <person name="Elkins N.S."/>
        </authorList>
    </citation>
    <scope>NUCLEOTIDE SEQUENCE [LARGE SCALE GENOMIC DNA]</scope>
    <source>
        <strain evidence="1">NEC-BIFX-2020_0012</strain>
    </source>
</reference>
<protein>
    <recommendedName>
        <fullName evidence="3">DUF3352 domain-containing protein</fullName>
    </recommendedName>
</protein>